<dbReference type="RefSeq" id="XP_009010309.1">
    <property type="nucleotide sequence ID" value="XM_009012061.1"/>
</dbReference>
<accession>T1EYP1</accession>
<dbReference type="EMBL" id="KB095812">
    <property type="protein sequence ID" value="ESO11821.1"/>
    <property type="molecule type" value="Genomic_DNA"/>
</dbReference>
<dbReference type="AlphaFoldDB" id="T1EYP1"/>
<reference evidence="1 3" key="2">
    <citation type="journal article" date="2013" name="Nature">
        <title>Insights into bilaterian evolution from three spiralian genomes.</title>
        <authorList>
            <person name="Simakov O."/>
            <person name="Marletaz F."/>
            <person name="Cho S.J."/>
            <person name="Edsinger-Gonzales E."/>
            <person name="Havlak P."/>
            <person name="Hellsten U."/>
            <person name="Kuo D.H."/>
            <person name="Larsson T."/>
            <person name="Lv J."/>
            <person name="Arendt D."/>
            <person name="Savage R."/>
            <person name="Osoegawa K."/>
            <person name="de Jong P."/>
            <person name="Grimwood J."/>
            <person name="Chapman J.A."/>
            <person name="Shapiro H."/>
            <person name="Aerts A."/>
            <person name="Otillar R.P."/>
            <person name="Terry A.Y."/>
            <person name="Boore J.L."/>
            <person name="Grigoriev I.V."/>
            <person name="Lindberg D.R."/>
            <person name="Seaver E.C."/>
            <person name="Weisblat D.A."/>
            <person name="Putnam N.H."/>
            <person name="Rokhsar D.S."/>
        </authorList>
    </citation>
    <scope>NUCLEOTIDE SEQUENCE</scope>
</reference>
<gene>
    <name evidence="2" type="primary">20201691</name>
    <name evidence="1" type="ORF">HELRODRAFT_166874</name>
</gene>
<dbReference type="HOGENOM" id="CLU_1760763_0_0_1"/>
<sequence length="148" mass="16742">MTVDPQKVFFIVNDAGQPTPVQFLKNGIPTLISVSNPIVSRLHQGRISGEGVQFYNENGEIDCGVQVDTYIFFADEDNKFSKISKLCRHYDEPVVHLLTVAHCVITNILTKGHLAKRAFCQRDILPNDILPKRHFSNGNLERFIWGCD</sequence>
<keyword evidence="3" id="KW-1185">Reference proteome</keyword>
<dbReference type="KEGG" id="hro:HELRODRAFT_166874"/>
<evidence type="ECO:0000313" key="3">
    <source>
        <dbReference type="Proteomes" id="UP000015101"/>
    </source>
</evidence>
<protein>
    <submittedName>
        <fullName evidence="1 2">Uncharacterized protein</fullName>
    </submittedName>
</protein>
<dbReference type="CTD" id="20201691"/>
<dbReference type="GeneID" id="20201691"/>
<name>T1EYP1_HELRO</name>
<organism evidence="2 3">
    <name type="scientific">Helobdella robusta</name>
    <name type="common">Californian leech</name>
    <dbReference type="NCBI Taxonomy" id="6412"/>
    <lineage>
        <taxon>Eukaryota</taxon>
        <taxon>Metazoa</taxon>
        <taxon>Spiralia</taxon>
        <taxon>Lophotrochozoa</taxon>
        <taxon>Annelida</taxon>
        <taxon>Clitellata</taxon>
        <taxon>Hirudinea</taxon>
        <taxon>Rhynchobdellida</taxon>
        <taxon>Glossiphoniidae</taxon>
        <taxon>Helobdella</taxon>
    </lineage>
</organism>
<proteinExistence type="predicted"/>
<evidence type="ECO:0000313" key="1">
    <source>
        <dbReference type="EMBL" id="ESO11821.1"/>
    </source>
</evidence>
<reference evidence="2" key="3">
    <citation type="submission" date="2015-06" db="UniProtKB">
        <authorList>
            <consortium name="EnsemblMetazoa"/>
        </authorList>
    </citation>
    <scope>IDENTIFICATION</scope>
</reference>
<dbReference type="InParanoid" id="T1EYP1"/>
<dbReference type="EnsemblMetazoa" id="HelroT166874">
    <property type="protein sequence ID" value="HelroP166874"/>
    <property type="gene ID" value="HelroG166874"/>
</dbReference>
<dbReference type="EMBL" id="AMQM01002584">
    <property type="status" value="NOT_ANNOTATED_CDS"/>
    <property type="molecule type" value="Genomic_DNA"/>
</dbReference>
<evidence type="ECO:0000313" key="2">
    <source>
        <dbReference type="EnsemblMetazoa" id="HelroP166874"/>
    </source>
</evidence>
<reference evidence="3" key="1">
    <citation type="submission" date="2012-12" db="EMBL/GenBank/DDBJ databases">
        <authorList>
            <person name="Hellsten U."/>
            <person name="Grimwood J."/>
            <person name="Chapman J.A."/>
            <person name="Shapiro H."/>
            <person name="Aerts A."/>
            <person name="Otillar R.P."/>
            <person name="Terry A.Y."/>
            <person name="Boore J.L."/>
            <person name="Simakov O."/>
            <person name="Marletaz F."/>
            <person name="Cho S.-J."/>
            <person name="Edsinger-Gonzales E."/>
            <person name="Havlak P."/>
            <person name="Kuo D.-H."/>
            <person name="Larsson T."/>
            <person name="Lv J."/>
            <person name="Arendt D."/>
            <person name="Savage R."/>
            <person name="Osoegawa K."/>
            <person name="de Jong P."/>
            <person name="Lindberg D.R."/>
            <person name="Seaver E.C."/>
            <person name="Weisblat D.A."/>
            <person name="Putnam N.H."/>
            <person name="Grigoriev I.V."/>
            <person name="Rokhsar D.S."/>
        </authorList>
    </citation>
    <scope>NUCLEOTIDE SEQUENCE</scope>
</reference>
<dbReference type="Proteomes" id="UP000015101">
    <property type="component" value="Unassembled WGS sequence"/>
</dbReference>